<accession>A0A9D9EEJ0</accession>
<dbReference type="InterPro" id="IPR001279">
    <property type="entry name" value="Metallo-B-lactamas"/>
</dbReference>
<dbReference type="GO" id="GO:0046872">
    <property type="term" value="F:metal ion binding"/>
    <property type="evidence" value="ECO:0007669"/>
    <property type="project" value="UniProtKB-KW"/>
</dbReference>
<reference evidence="6" key="2">
    <citation type="journal article" date="2021" name="PeerJ">
        <title>Extensive microbial diversity within the chicken gut microbiome revealed by metagenomics and culture.</title>
        <authorList>
            <person name="Gilroy R."/>
            <person name="Ravi A."/>
            <person name="Getino M."/>
            <person name="Pursley I."/>
            <person name="Horton D.L."/>
            <person name="Alikhan N.F."/>
            <person name="Baker D."/>
            <person name="Gharbi K."/>
            <person name="Hall N."/>
            <person name="Watson M."/>
            <person name="Adriaenssens E.M."/>
            <person name="Foster-Nyarko E."/>
            <person name="Jarju S."/>
            <person name="Secka A."/>
            <person name="Antonio M."/>
            <person name="Oren A."/>
            <person name="Chaudhuri R.R."/>
            <person name="La Ragione R."/>
            <person name="Hildebrand F."/>
            <person name="Pallen M.J."/>
        </authorList>
    </citation>
    <scope>NUCLEOTIDE SEQUENCE</scope>
    <source>
        <strain evidence="6">D3-1215</strain>
    </source>
</reference>
<dbReference type="SUPFAM" id="SSF56281">
    <property type="entry name" value="Metallo-hydrolase/oxidoreductase"/>
    <property type="match status" value="1"/>
</dbReference>
<name>A0A9D9EEJ0_9BACT</name>
<dbReference type="SMART" id="SM00849">
    <property type="entry name" value="Lactamase_B"/>
    <property type="match status" value="1"/>
</dbReference>
<sequence length="212" mass="24005">MLIKNFIFNPIEENTYVLADEDSKRCMIIDAGCLFPDEKEELAKYIETNGFVVDRLINTHLHLDHCFGNRFVSEKYGILPEAHENDEQLLSMMNLHSKMWGLPFDEEPQTLGGYLYDGDVIVMGNIHVKVLHVPGHSQGGLAFYIEDGGVLFSGDTLFYESIGRSDLPGGNQEQLVESIQTKLFSLPDETKVYTGHGRATSIRHEKEHNPYV</sequence>
<dbReference type="CDD" id="cd06262">
    <property type="entry name" value="metallo-hydrolase-like_MBL-fold"/>
    <property type="match status" value="1"/>
</dbReference>
<dbReference type="Proteomes" id="UP000823637">
    <property type="component" value="Unassembled WGS sequence"/>
</dbReference>
<evidence type="ECO:0000256" key="3">
    <source>
        <dbReference type="ARBA" id="ARBA00022801"/>
    </source>
</evidence>
<evidence type="ECO:0000313" key="6">
    <source>
        <dbReference type="EMBL" id="MBO8446556.1"/>
    </source>
</evidence>
<comment type="cofactor">
    <cofactor evidence="1">
        <name>Zn(2+)</name>
        <dbReference type="ChEBI" id="CHEBI:29105"/>
    </cofactor>
</comment>
<keyword evidence="4" id="KW-0862">Zinc</keyword>
<keyword evidence="3" id="KW-0378">Hydrolase</keyword>
<dbReference type="Pfam" id="PF00753">
    <property type="entry name" value="Lactamase_B"/>
    <property type="match status" value="1"/>
</dbReference>
<feature type="domain" description="Metallo-beta-lactamase" evidence="5">
    <location>
        <begin position="12"/>
        <end position="196"/>
    </location>
</feature>
<organism evidence="6 7">
    <name type="scientific">Candidatus Enterocola intestinipullorum</name>
    <dbReference type="NCBI Taxonomy" id="2840783"/>
    <lineage>
        <taxon>Bacteria</taxon>
        <taxon>Pseudomonadati</taxon>
        <taxon>Bacteroidota</taxon>
        <taxon>Bacteroidia</taxon>
        <taxon>Bacteroidales</taxon>
        <taxon>Candidatus Enterocola</taxon>
    </lineage>
</organism>
<evidence type="ECO:0000256" key="2">
    <source>
        <dbReference type="ARBA" id="ARBA00022723"/>
    </source>
</evidence>
<gene>
    <name evidence="6" type="ORF">IAC32_02270</name>
</gene>
<dbReference type="GO" id="GO:0016787">
    <property type="term" value="F:hydrolase activity"/>
    <property type="evidence" value="ECO:0007669"/>
    <property type="project" value="UniProtKB-KW"/>
</dbReference>
<evidence type="ECO:0000313" key="7">
    <source>
        <dbReference type="Proteomes" id="UP000823637"/>
    </source>
</evidence>
<protein>
    <submittedName>
        <fullName evidence="6">MBL fold metallo-hydrolase</fullName>
    </submittedName>
</protein>
<dbReference type="PANTHER" id="PTHR46233:SF3">
    <property type="entry name" value="HYDROXYACYLGLUTATHIONE HYDROLASE GLOC"/>
    <property type="match status" value="1"/>
</dbReference>
<dbReference type="InterPro" id="IPR036866">
    <property type="entry name" value="RibonucZ/Hydroxyglut_hydro"/>
</dbReference>
<dbReference type="InterPro" id="IPR051453">
    <property type="entry name" value="MBL_Glyoxalase_II"/>
</dbReference>
<reference evidence="6" key="1">
    <citation type="submission" date="2020-10" db="EMBL/GenBank/DDBJ databases">
        <authorList>
            <person name="Gilroy R."/>
        </authorList>
    </citation>
    <scope>NUCLEOTIDE SEQUENCE</scope>
    <source>
        <strain evidence="6">D3-1215</strain>
    </source>
</reference>
<dbReference type="EMBL" id="JADIMR010000033">
    <property type="protein sequence ID" value="MBO8446556.1"/>
    <property type="molecule type" value="Genomic_DNA"/>
</dbReference>
<keyword evidence="2" id="KW-0479">Metal-binding</keyword>
<dbReference type="Gene3D" id="3.60.15.10">
    <property type="entry name" value="Ribonuclease Z/Hydroxyacylglutathione hydrolase-like"/>
    <property type="match status" value="1"/>
</dbReference>
<comment type="caution">
    <text evidence="6">The sequence shown here is derived from an EMBL/GenBank/DDBJ whole genome shotgun (WGS) entry which is preliminary data.</text>
</comment>
<proteinExistence type="predicted"/>
<dbReference type="AlphaFoldDB" id="A0A9D9EEJ0"/>
<evidence type="ECO:0000256" key="1">
    <source>
        <dbReference type="ARBA" id="ARBA00001947"/>
    </source>
</evidence>
<evidence type="ECO:0000259" key="5">
    <source>
        <dbReference type="SMART" id="SM00849"/>
    </source>
</evidence>
<evidence type="ECO:0000256" key="4">
    <source>
        <dbReference type="ARBA" id="ARBA00022833"/>
    </source>
</evidence>
<dbReference type="PANTHER" id="PTHR46233">
    <property type="entry name" value="HYDROXYACYLGLUTATHIONE HYDROLASE GLOC"/>
    <property type="match status" value="1"/>
</dbReference>